<comment type="caution">
    <text evidence="8">The sequence shown here is derived from an EMBL/GenBank/DDBJ whole genome shotgun (WGS) entry which is preliminary data.</text>
</comment>
<dbReference type="InterPro" id="IPR036138">
    <property type="entry name" value="PBP_dimer_sf"/>
</dbReference>
<accession>A0ABU6J0W7</accession>
<comment type="subcellular location">
    <subcellularLocation>
        <location evidence="1">Membrane</location>
    </subcellularLocation>
</comment>
<feature type="domain" description="Penicillin-binding protein dimerisation" evidence="7">
    <location>
        <begin position="136"/>
        <end position="278"/>
    </location>
</feature>
<dbReference type="Gene3D" id="3.90.1310.10">
    <property type="entry name" value="Penicillin-binding protein 2a (Domain 2)"/>
    <property type="match status" value="1"/>
</dbReference>
<evidence type="ECO:0000259" key="6">
    <source>
        <dbReference type="Pfam" id="PF00905"/>
    </source>
</evidence>
<evidence type="ECO:0000313" key="8">
    <source>
        <dbReference type="EMBL" id="MEC4295789.1"/>
    </source>
</evidence>
<dbReference type="InterPro" id="IPR005311">
    <property type="entry name" value="PBP_dimer"/>
</dbReference>
<evidence type="ECO:0000256" key="5">
    <source>
        <dbReference type="SAM" id="Phobius"/>
    </source>
</evidence>
<feature type="domain" description="Penicillin-binding protein transpeptidase" evidence="6">
    <location>
        <begin position="325"/>
        <end position="625"/>
    </location>
</feature>
<protein>
    <submittedName>
        <fullName evidence="8">Penicillin-binding protein 2</fullName>
    </submittedName>
</protein>
<feature type="transmembrane region" description="Helical" evidence="5">
    <location>
        <begin position="95"/>
        <end position="118"/>
    </location>
</feature>
<dbReference type="Pfam" id="PF00905">
    <property type="entry name" value="Transpeptidase"/>
    <property type="match status" value="1"/>
</dbReference>
<dbReference type="SUPFAM" id="SSF56519">
    <property type="entry name" value="Penicillin binding protein dimerisation domain"/>
    <property type="match status" value="1"/>
</dbReference>
<dbReference type="EMBL" id="JAYMFH010000017">
    <property type="protein sequence ID" value="MEC4295789.1"/>
    <property type="molecule type" value="Genomic_DNA"/>
</dbReference>
<gene>
    <name evidence="8" type="ORF">VJ920_10755</name>
</gene>
<feature type="compositionally biased region" description="Low complexity" evidence="4">
    <location>
        <begin position="19"/>
        <end position="28"/>
    </location>
</feature>
<dbReference type="InterPro" id="IPR001460">
    <property type="entry name" value="PCN-bd_Tpept"/>
</dbReference>
<dbReference type="PANTHER" id="PTHR30627:SF1">
    <property type="entry name" value="PEPTIDOGLYCAN D,D-TRANSPEPTIDASE FTSI"/>
    <property type="match status" value="1"/>
</dbReference>
<dbReference type="Gene3D" id="1.10.150.770">
    <property type="match status" value="1"/>
</dbReference>
<dbReference type="Pfam" id="PF03717">
    <property type="entry name" value="PBP_dimer"/>
    <property type="match status" value="1"/>
</dbReference>
<dbReference type="RefSeq" id="WP_326455128.1">
    <property type="nucleotide sequence ID" value="NZ_JAYMFH010000017.1"/>
</dbReference>
<feature type="compositionally biased region" description="Basic and acidic residues" evidence="4">
    <location>
        <begin position="1"/>
        <end position="18"/>
    </location>
</feature>
<proteinExistence type="inferred from homology"/>
<keyword evidence="3 5" id="KW-0472">Membrane</keyword>
<evidence type="ECO:0000256" key="1">
    <source>
        <dbReference type="ARBA" id="ARBA00004370"/>
    </source>
</evidence>
<reference evidence="8 9" key="1">
    <citation type="submission" date="2024-01" db="EMBL/GenBank/DDBJ databases">
        <title>novel species in genus Adlercreutzia.</title>
        <authorList>
            <person name="Liu X."/>
        </authorList>
    </citation>
    <scope>NUCLEOTIDE SEQUENCE [LARGE SCALE GENOMIC DNA]</scope>
    <source>
        <strain evidence="8 9">R22</strain>
    </source>
</reference>
<evidence type="ECO:0000259" key="7">
    <source>
        <dbReference type="Pfam" id="PF03717"/>
    </source>
</evidence>
<evidence type="ECO:0000256" key="2">
    <source>
        <dbReference type="ARBA" id="ARBA00007171"/>
    </source>
</evidence>
<keyword evidence="5" id="KW-1133">Transmembrane helix</keyword>
<dbReference type="Gene3D" id="3.40.710.10">
    <property type="entry name" value="DD-peptidase/beta-lactamase superfamily"/>
    <property type="match status" value="1"/>
</dbReference>
<feature type="region of interest" description="Disordered" evidence="4">
    <location>
        <begin position="1"/>
        <end position="73"/>
    </location>
</feature>
<dbReference type="SUPFAM" id="SSF56601">
    <property type="entry name" value="beta-lactamase/transpeptidase-like"/>
    <property type="match status" value="1"/>
</dbReference>
<sequence length="639" mass="68386">MDNRRYNGRAERRSRDISLARSSRASSRSGRERASARTQGASRGRPASAQGASSRSDYRRAGRGSAHGGYGRPARTGVGAAIDAAMPSVSGRAKVLLLAFAAIAAVFFLRLVFLQVLVADQYSAMAEESRTVSFETTPRRGTIYDRNGIVLATSVEATTIYANPVEVTDPAAEAAALASVLGGEAADYRDLLATPSTTFVYIKRQADVDKADAVRELGLDGIYFIADTRREYPNGAIGGQVIGYCNVDGEGITGLELQYNDILSGTPGVYVGERGEQGFPIPGGVKEEQPAVNGQDIMVSLDIKMQDTVEQALAEGVKDLETEEGSSIVMDAATGEIYAACSLPYMNPADMSSSEVGSESVKAITQAYEPGSTFKSVSALTILEQGTMGPEDTMFCPSSISADDYDVSDSHERDGATYSLREILNHSSNVGISLATEQADFKYFYNNIKRFHFTEPTGVDYPGEAGGNVLDFDQWAKITGYNVSFGQGIAVTPLQMVRFYAAIANDGTLVTPHFLISKPQSGEVAEWESEDVGVDKGALADMRSMLRSVVTDGTGAAADIEGFEVCGKTSTAEIASEEGGYKKEVYNIGFCGFIDQSSSNLVCFVGANEVYAMRQTTKIFNDIMENAVKQYNITSNVSN</sequence>
<organism evidence="8 9">
    <name type="scientific">Adlercreutzia shanghongiae</name>
    <dbReference type="NCBI Taxonomy" id="3111773"/>
    <lineage>
        <taxon>Bacteria</taxon>
        <taxon>Bacillati</taxon>
        <taxon>Actinomycetota</taxon>
        <taxon>Coriobacteriia</taxon>
        <taxon>Eggerthellales</taxon>
        <taxon>Eggerthellaceae</taxon>
        <taxon>Adlercreutzia</taxon>
    </lineage>
</organism>
<name>A0ABU6J0W7_9ACTN</name>
<dbReference type="Proteomes" id="UP001343724">
    <property type="component" value="Unassembled WGS sequence"/>
</dbReference>
<dbReference type="InterPro" id="IPR012338">
    <property type="entry name" value="Beta-lactam/transpept-like"/>
</dbReference>
<dbReference type="Gene3D" id="3.30.450.330">
    <property type="match status" value="1"/>
</dbReference>
<dbReference type="InterPro" id="IPR050515">
    <property type="entry name" value="Beta-lactam/transpept"/>
</dbReference>
<keyword evidence="9" id="KW-1185">Reference proteome</keyword>
<keyword evidence="5" id="KW-0812">Transmembrane</keyword>
<evidence type="ECO:0000313" key="9">
    <source>
        <dbReference type="Proteomes" id="UP001343724"/>
    </source>
</evidence>
<dbReference type="PANTHER" id="PTHR30627">
    <property type="entry name" value="PEPTIDOGLYCAN D,D-TRANSPEPTIDASE"/>
    <property type="match status" value="1"/>
</dbReference>
<evidence type="ECO:0000256" key="3">
    <source>
        <dbReference type="ARBA" id="ARBA00023136"/>
    </source>
</evidence>
<comment type="similarity">
    <text evidence="2">Belongs to the transpeptidase family.</text>
</comment>
<evidence type="ECO:0000256" key="4">
    <source>
        <dbReference type="SAM" id="MobiDB-lite"/>
    </source>
</evidence>